<dbReference type="EMBL" id="JACRWH010000032">
    <property type="protein sequence ID" value="MBC6012672.1"/>
    <property type="molecule type" value="Genomic_DNA"/>
</dbReference>
<evidence type="ECO:0000313" key="3">
    <source>
        <dbReference type="Proteomes" id="UP000649075"/>
    </source>
</evidence>
<dbReference type="InterPro" id="IPR007712">
    <property type="entry name" value="RelE/ParE_toxin"/>
</dbReference>
<dbReference type="SUPFAM" id="SSF143011">
    <property type="entry name" value="RelE-like"/>
    <property type="match status" value="1"/>
</dbReference>
<dbReference type="Pfam" id="PF05016">
    <property type="entry name" value="ParE_toxin"/>
    <property type="match status" value="1"/>
</dbReference>
<protein>
    <submittedName>
        <fullName evidence="2">Type II toxin-antitoxin system RelE/ParE family toxin</fullName>
    </submittedName>
</protein>
<evidence type="ECO:0000313" key="2">
    <source>
        <dbReference type="EMBL" id="MBC6012672.1"/>
    </source>
</evidence>
<dbReference type="NCBIfam" id="TIGR02385">
    <property type="entry name" value="RelE_StbE"/>
    <property type="match status" value="1"/>
</dbReference>
<name>A0ABR7KJS5_9FIRM</name>
<proteinExistence type="predicted"/>
<keyword evidence="1" id="KW-1277">Toxin-antitoxin system</keyword>
<dbReference type="InterPro" id="IPR035093">
    <property type="entry name" value="RelE/ParE_toxin_dom_sf"/>
</dbReference>
<comment type="caution">
    <text evidence="2">The sequence shown here is derived from an EMBL/GenBank/DDBJ whole genome shotgun (WGS) entry which is preliminary data.</text>
</comment>
<evidence type="ECO:0000256" key="1">
    <source>
        <dbReference type="ARBA" id="ARBA00022649"/>
    </source>
</evidence>
<dbReference type="Proteomes" id="UP000649075">
    <property type="component" value="Unassembled WGS sequence"/>
</dbReference>
<accession>A0ABR7KJS5</accession>
<organism evidence="2 3">
    <name type="scientific">Holdemanella hominis</name>
    <dbReference type="NCBI Taxonomy" id="2764327"/>
    <lineage>
        <taxon>Bacteria</taxon>
        <taxon>Bacillati</taxon>
        <taxon>Bacillota</taxon>
        <taxon>Erysipelotrichia</taxon>
        <taxon>Erysipelotrichales</taxon>
        <taxon>Erysipelotrichaceae</taxon>
        <taxon>Holdemanella</taxon>
    </lineage>
</organism>
<dbReference type="Gene3D" id="3.30.2310.20">
    <property type="entry name" value="RelE-like"/>
    <property type="match status" value="1"/>
</dbReference>
<keyword evidence="3" id="KW-1185">Reference proteome</keyword>
<gene>
    <name evidence="2" type="ORF">H8911_07975</name>
</gene>
<sequence>MMNNYKVSYSGEALSDLREIYSYISYELLVPKTAAAQIKRIREKIRSLDFMPACHELVGWEPWQSMNMHQLPIDNYIAYYLVDDKTKMVIITRIFYGGRDIKGIINSNI</sequence>
<reference evidence="2 3" key="1">
    <citation type="submission" date="2020-08" db="EMBL/GenBank/DDBJ databases">
        <authorList>
            <person name="Liu C."/>
            <person name="Sun Q."/>
        </authorList>
    </citation>
    <scope>NUCLEOTIDE SEQUENCE [LARGE SCALE GENOMIC DNA]</scope>
    <source>
        <strain evidence="2 3">L34</strain>
    </source>
</reference>
<dbReference type="RefSeq" id="WP_186999274.1">
    <property type="nucleotide sequence ID" value="NZ_JACRWH010000032.1"/>
</dbReference>